<dbReference type="InterPro" id="IPR011990">
    <property type="entry name" value="TPR-like_helical_dom_sf"/>
</dbReference>
<dbReference type="RefSeq" id="WP_343755310.1">
    <property type="nucleotide sequence ID" value="NZ_BAAACW010000094.1"/>
</dbReference>
<dbReference type="Pfam" id="PF01381">
    <property type="entry name" value="HTH_3"/>
    <property type="match status" value="1"/>
</dbReference>
<dbReference type="SUPFAM" id="SSF48452">
    <property type="entry name" value="TPR-like"/>
    <property type="match status" value="1"/>
</dbReference>
<dbReference type="PANTHER" id="PTHR37038">
    <property type="entry name" value="TRANSCRIPTIONAL REGULATOR-RELATED"/>
    <property type="match status" value="1"/>
</dbReference>
<organism evidence="2 3">
    <name type="scientific">Alkalibacterium iburiense</name>
    <dbReference type="NCBI Taxonomy" id="290589"/>
    <lineage>
        <taxon>Bacteria</taxon>
        <taxon>Bacillati</taxon>
        <taxon>Bacillota</taxon>
        <taxon>Bacilli</taxon>
        <taxon>Lactobacillales</taxon>
        <taxon>Carnobacteriaceae</taxon>
        <taxon>Alkalibacterium</taxon>
    </lineage>
</organism>
<dbReference type="Proteomes" id="UP001501166">
    <property type="component" value="Unassembled WGS sequence"/>
</dbReference>
<name>A0ABN0XH02_9LACT</name>
<dbReference type="Gene3D" id="1.10.260.40">
    <property type="entry name" value="lambda repressor-like DNA-binding domains"/>
    <property type="match status" value="1"/>
</dbReference>
<dbReference type="InterPro" id="IPR010982">
    <property type="entry name" value="Lambda_DNA-bd_dom_sf"/>
</dbReference>
<dbReference type="CDD" id="cd00093">
    <property type="entry name" value="HTH_XRE"/>
    <property type="match status" value="1"/>
</dbReference>
<feature type="domain" description="HTH cro/C1-type" evidence="1">
    <location>
        <begin position="12"/>
        <end position="65"/>
    </location>
</feature>
<proteinExistence type="predicted"/>
<comment type="caution">
    <text evidence="2">The sequence shown here is derived from an EMBL/GenBank/DDBJ whole genome shotgun (WGS) entry which is preliminary data.</text>
</comment>
<dbReference type="EMBL" id="BAAACW010000094">
    <property type="protein sequence ID" value="GAA0363611.1"/>
    <property type="molecule type" value="Genomic_DNA"/>
</dbReference>
<dbReference type="SUPFAM" id="SSF47413">
    <property type="entry name" value="lambda repressor-like DNA-binding domains"/>
    <property type="match status" value="1"/>
</dbReference>
<dbReference type="PROSITE" id="PS50943">
    <property type="entry name" value="HTH_CROC1"/>
    <property type="match status" value="1"/>
</dbReference>
<evidence type="ECO:0000259" key="1">
    <source>
        <dbReference type="PROSITE" id="PS50943"/>
    </source>
</evidence>
<dbReference type="InterPro" id="IPR001387">
    <property type="entry name" value="Cro/C1-type_HTH"/>
</dbReference>
<keyword evidence="3" id="KW-1185">Reference proteome</keyword>
<reference evidence="2 3" key="1">
    <citation type="journal article" date="2019" name="Int. J. Syst. Evol. Microbiol.">
        <title>The Global Catalogue of Microorganisms (GCM) 10K type strain sequencing project: providing services to taxonomists for standard genome sequencing and annotation.</title>
        <authorList>
            <consortium name="The Broad Institute Genomics Platform"/>
            <consortium name="The Broad Institute Genome Sequencing Center for Infectious Disease"/>
            <person name="Wu L."/>
            <person name="Ma J."/>
        </authorList>
    </citation>
    <scope>NUCLEOTIDE SEQUENCE [LARGE SCALE GENOMIC DNA]</scope>
    <source>
        <strain evidence="2 3">JCM 12662</strain>
    </source>
</reference>
<accession>A0ABN0XH02</accession>
<protein>
    <recommendedName>
        <fullName evidence="1">HTH cro/C1-type domain-containing protein</fullName>
    </recommendedName>
</protein>
<dbReference type="Gene3D" id="1.25.40.10">
    <property type="entry name" value="Tetratricopeptide repeat domain"/>
    <property type="match status" value="1"/>
</dbReference>
<dbReference type="PANTHER" id="PTHR37038:SF13">
    <property type="entry name" value="HTH CRO_C1-TYPE DOMAIN-CONTAINING PROTEIN"/>
    <property type="match status" value="1"/>
</dbReference>
<dbReference type="InterPro" id="IPR010057">
    <property type="entry name" value="Transcription_activator_Rgg_C"/>
</dbReference>
<sequence>MDTDNLLFGKVLKEIRENKQYTQQEISNHTMSRSNYSKMEKDVVNPNVEKYFSILNYLDMNHDEFAFILNGYKLDKKDTIIHLFKTMEQIPTFDYLETLITLSKEFLSEQEDHLISDIYYSCCSWYALLKDHDVKKARIYAEKIWNRLKELDKFYLSEYFLLNRILFYFELETTVSLVDKAIEELEKYAPLYEAGQLLSQLIINLSAVLITHKEYEKALSYTGKLLQDRKEKLDVLTLGSVYVYQAVCMERLNNPTEAQKCYDSASQLFQTINRIDLIDEINKAPYALFNPFIQVEIH</sequence>
<evidence type="ECO:0000313" key="2">
    <source>
        <dbReference type="EMBL" id="GAA0363611.1"/>
    </source>
</evidence>
<dbReference type="Pfam" id="PF21259">
    <property type="entry name" value="Rgg_C"/>
    <property type="match status" value="1"/>
</dbReference>
<gene>
    <name evidence="2" type="ORF">GCM10008932_15100</name>
</gene>
<evidence type="ECO:0000313" key="3">
    <source>
        <dbReference type="Proteomes" id="UP001501166"/>
    </source>
</evidence>
<dbReference type="InterPro" id="IPR053163">
    <property type="entry name" value="HTH-type_regulator_Rgg"/>
</dbReference>
<dbReference type="SMART" id="SM00530">
    <property type="entry name" value="HTH_XRE"/>
    <property type="match status" value="1"/>
</dbReference>